<protein>
    <submittedName>
        <fullName evidence="2">Hypothetical_protein</fullName>
    </submittedName>
</protein>
<dbReference type="EMBL" id="CAXDID020000819">
    <property type="protein sequence ID" value="CAL6114714.1"/>
    <property type="molecule type" value="Genomic_DNA"/>
</dbReference>
<comment type="caution">
    <text evidence="1">The sequence shown here is derived from an EMBL/GenBank/DDBJ whole genome shotgun (WGS) entry which is preliminary data.</text>
</comment>
<reference evidence="2 3" key="2">
    <citation type="submission" date="2024-07" db="EMBL/GenBank/DDBJ databases">
        <authorList>
            <person name="Akdeniz Z."/>
        </authorList>
    </citation>
    <scope>NUCLEOTIDE SEQUENCE [LARGE SCALE GENOMIC DNA]</scope>
</reference>
<evidence type="ECO:0000313" key="2">
    <source>
        <dbReference type="EMBL" id="CAL6114714.1"/>
    </source>
</evidence>
<sequence>MCSLMPYLRYKLSLGRAETFFALLPIWIYFKRLILQSRKTRKYLNPPEYGFIYKLELYNCPRRSYQDISTYSSHFKVDGASRLDHALLRRRELQRRGQLRGASCDILRRNKCLSPVQNGKLVCYCCGRPQMSARCCLVTHIYERRIISITHFLAASEAFSRQYHNSEFIANQYLADRNCEGPGCRQTQQPD</sequence>
<dbReference type="Proteomes" id="UP001642409">
    <property type="component" value="Unassembled WGS sequence"/>
</dbReference>
<keyword evidence="3" id="KW-1185">Reference proteome</keyword>
<reference evidence="1" key="1">
    <citation type="submission" date="2023-06" db="EMBL/GenBank/DDBJ databases">
        <authorList>
            <person name="Kurt Z."/>
        </authorList>
    </citation>
    <scope>NUCLEOTIDE SEQUENCE</scope>
</reference>
<evidence type="ECO:0000313" key="1">
    <source>
        <dbReference type="EMBL" id="CAI9951938.1"/>
    </source>
</evidence>
<dbReference type="EMBL" id="CATOUU010000828">
    <property type="protein sequence ID" value="CAI9951938.1"/>
    <property type="molecule type" value="Genomic_DNA"/>
</dbReference>
<evidence type="ECO:0000313" key="3">
    <source>
        <dbReference type="Proteomes" id="UP001642409"/>
    </source>
</evidence>
<gene>
    <name evidence="1" type="ORF">HINF_LOCUS39583</name>
    <name evidence="2" type="ORF">HINF_LOCUS78217</name>
</gene>
<name>A0AA86Q647_9EUKA</name>
<accession>A0AA86Q647</accession>
<proteinExistence type="predicted"/>
<dbReference type="AlphaFoldDB" id="A0AA86Q647"/>
<organism evidence="1">
    <name type="scientific">Hexamita inflata</name>
    <dbReference type="NCBI Taxonomy" id="28002"/>
    <lineage>
        <taxon>Eukaryota</taxon>
        <taxon>Metamonada</taxon>
        <taxon>Diplomonadida</taxon>
        <taxon>Hexamitidae</taxon>
        <taxon>Hexamitinae</taxon>
        <taxon>Hexamita</taxon>
    </lineage>
</organism>